<gene>
    <name evidence="2" type="ORF">CGS46_11115</name>
</gene>
<sequence>MRILVYGAGVLGCELAHVLMQNKKNVVTLLARGEWKEMIDQKGLVIRHWVQRKTTTERIKTVDTLASDDYYDLVFVVVQAGQLPDVLPVLKANKSQYFVFVGNNPQAKQVLEFMQRPADKIAFGFQGTAGRREHDHVVSVYASAGMTVGGATTPLSGTFRTRLKTAFDGAKYKLTFYGDMDEWLKCHIAFVLPACYVCYACNGDLHRATKQQRGAILDAAYEACLMLKDAGIPVNDANNTDNFQPGTSARRKMEAMVFTMTKTPLGRLCVSDHAMHAVSEMKYLDEAFDALRRQTGTAMPMWEKLRNEMPSWDSLQQNRKAAK</sequence>
<comment type="caution">
    <text evidence="2">The sequence shown here is derived from an EMBL/GenBank/DDBJ whole genome shotgun (WGS) entry which is preliminary data.</text>
</comment>
<feature type="domain" description="Ketopantoate reductase N-terminal" evidence="1">
    <location>
        <begin position="3"/>
        <end position="93"/>
    </location>
</feature>
<organism evidence="2 3">
    <name type="scientific">Faecalibacterium langellae</name>
    <dbReference type="NCBI Taxonomy" id="3435293"/>
    <lineage>
        <taxon>Bacteria</taxon>
        <taxon>Bacillati</taxon>
        <taxon>Bacillota</taxon>
        <taxon>Clostridia</taxon>
        <taxon>Eubacteriales</taxon>
        <taxon>Oscillospiraceae</taxon>
        <taxon>Faecalibacterium</taxon>
    </lineage>
</organism>
<protein>
    <submittedName>
        <fullName evidence="2">Ketopantoate reductase</fullName>
    </submittedName>
</protein>
<name>A0A2A6Z978_9FIRM</name>
<dbReference type="EMBL" id="NMTQ01000036">
    <property type="protein sequence ID" value="PDX57912.1"/>
    <property type="molecule type" value="Genomic_DNA"/>
</dbReference>
<reference evidence="2 3" key="1">
    <citation type="journal article" date="2017" name="Front. Microbiol.">
        <title>New Insights into the Diversity of the Genus Faecalibacterium.</title>
        <authorList>
            <person name="Benevides L."/>
            <person name="Burman S."/>
            <person name="Martin R."/>
            <person name="Robert V."/>
            <person name="Thomas M."/>
            <person name="Miquel S."/>
            <person name="Chain F."/>
            <person name="Sokol H."/>
            <person name="Bermudez-Humaran L.G."/>
            <person name="Morrison M."/>
            <person name="Langella P."/>
            <person name="Azevedo V.A."/>
            <person name="Chatel J.M."/>
            <person name="Soares S."/>
        </authorList>
    </citation>
    <scope>NUCLEOTIDE SEQUENCE [LARGE SCALE GENOMIC DNA]</scope>
    <source>
        <strain evidence="3">CNCM I-4540</strain>
    </source>
</reference>
<dbReference type="Proteomes" id="UP000220752">
    <property type="component" value="Unassembled WGS sequence"/>
</dbReference>
<evidence type="ECO:0000259" key="1">
    <source>
        <dbReference type="Pfam" id="PF02558"/>
    </source>
</evidence>
<dbReference type="InterPro" id="IPR036291">
    <property type="entry name" value="NAD(P)-bd_dom_sf"/>
</dbReference>
<proteinExistence type="predicted"/>
<evidence type="ECO:0000313" key="2">
    <source>
        <dbReference type="EMBL" id="PDX57912.1"/>
    </source>
</evidence>
<keyword evidence="3" id="KW-1185">Reference proteome</keyword>
<dbReference type="Pfam" id="PF02558">
    <property type="entry name" value="ApbA"/>
    <property type="match status" value="1"/>
</dbReference>
<dbReference type="AlphaFoldDB" id="A0A2A6Z978"/>
<dbReference type="InterPro" id="IPR013332">
    <property type="entry name" value="KPR_N"/>
</dbReference>
<accession>A0A2A6Z978</accession>
<dbReference type="SUPFAM" id="SSF51735">
    <property type="entry name" value="NAD(P)-binding Rossmann-fold domains"/>
    <property type="match status" value="1"/>
</dbReference>
<evidence type="ECO:0000313" key="3">
    <source>
        <dbReference type="Proteomes" id="UP000220752"/>
    </source>
</evidence>
<dbReference type="Gene3D" id="3.40.50.720">
    <property type="entry name" value="NAD(P)-binding Rossmann-like Domain"/>
    <property type="match status" value="1"/>
</dbReference>